<feature type="transmembrane region" description="Helical" evidence="1">
    <location>
        <begin position="12"/>
        <end position="30"/>
    </location>
</feature>
<keyword evidence="1" id="KW-0472">Membrane</keyword>
<dbReference type="EMBL" id="JAPFQO010000006">
    <property type="protein sequence ID" value="MCX2740132.1"/>
    <property type="molecule type" value="Genomic_DNA"/>
</dbReference>
<feature type="transmembrane region" description="Helical" evidence="1">
    <location>
        <begin position="36"/>
        <end position="57"/>
    </location>
</feature>
<reference evidence="2 3" key="1">
    <citation type="submission" date="2022-11" db="EMBL/GenBank/DDBJ databases">
        <title>The characterization of three novel Bacteroidetes species and genomic analysis of their roles in tidal elemental geochemical cycles.</title>
        <authorList>
            <person name="Ma K.-J."/>
        </authorList>
    </citation>
    <scope>NUCLEOTIDE SEQUENCE [LARGE SCALE GENOMIC DNA]</scope>
    <source>
        <strain evidence="2 3">M82</strain>
    </source>
</reference>
<proteinExistence type="predicted"/>
<protein>
    <recommendedName>
        <fullName evidence="4">YcxB-like protein domain-containing protein</fullName>
    </recommendedName>
</protein>
<evidence type="ECO:0008006" key="4">
    <source>
        <dbReference type="Google" id="ProtNLM"/>
    </source>
</evidence>
<evidence type="ECO:0000313" key="3">
    <source>
        <dbReference type="Proteomes" id="UP001207228"/>
    </source>
</evidence>
<gene>
    <name evidence="2" type="ORF">OO017_09265</name>
</gene>
<keyword evidence="1" id="KW-0812">Transmembrane</keyword>
<dbReference type="RefSeq" id="WP_266052199.1">
    <property type="nucleotide sequence ID" value="NZ_JAPFQO010000006.1"/>
</dbReference>
<evidence type="ECO:0000256" key="1">
    <source>
        <dbReference type="SAM" id="Phobius"/>
    </source>
</evidence>
<accession>A0ABT3RE64</accession>
<dbReference type="Proteomes" id="UP001207228">
    <property type="component" value="Unassembled WGS sequence"/>
</dbReference>
<keyword evidence="1" id="KW-1133">Transmembrane helix</keyword>
<comment type="caution">
    <text evidence="2">The sequence shown here is derived from an EMBL/GenBank/DDBJ whole genome shotgun (WGS) entry which is preliminary data.</text>
</comment>
<keyword evidence="3" id="KW-1185">Reference proteome</keyword>
<name>A0ABT3RE64_9BACT</name>
<sequence length="160" mass="18382">MKATDKFKTRLPLSVYGIIPKTLVVAALAFAFTENWLITIAGGVPTGLLLHFLLNAYDSKVTFDKGILSFYYFRPMLRKQTVNLSKVDNAIVAPERKDYVMRDVWWKTDMLLPLGYSKLLLYRDSSLIYTLNFRTNTEDTRKLAELIKQSFPSELPTVHP</sequence>
<organism evidence="2 3">
    <name type="scientific">Pontibacter anaerobius</name>
    <dbReference type="NCBI Taxonomy" id="2993940"/>
    <lineage>
        <taxon>Bacteria</taxon>
        <taxon>Pseudomonadati</taxon>
        <taxon>Bacteroidota</taxon>
        <taxon>Cytophagia</taxon>
        <taxon>Cytophagales</taxon>
        <taxon>Hymenobacteraceae</taxon>
        <taxon>Pontibacter</taxon>
    </lineage>
</organism>
<evidence type="ECO:0000313" key="2">
    <source>
        <dbReference type="EMBL" id="MCX2740132.1"/>
    </source>
</evidence>